<proteinExistence type="predicted"/>
<feature type="region of interest" description="Disordered" evidence="1">
    <location>
        <begin position="241"/>
        <end position="279"/>
    </location>
</feature>
<feature type="region of interest" description="Disordered" evidence="1">
    <location>
        <begin position="336"/>
        <end position="366"/>
    </location>
</feature>
<comment type="caution">
    <text evidence="2">The sequence shown here is derived from an EMBL/GenBank/DDBJ whole genome shotgun (WGS) entry which is preliminary data.</text>
</comment>
<feature type="region of interest" description="Disordered" evidence="1">
    <location>
        <begin position="162"/>
        <end position="225"/>
    </location>
</feature>
<protein>
    <submittedName>
        <fullName evidence="2">Uncharacterized protein</fullName>
    </submittedName>
</protein>
<dbReference type="Proteomes" id="UP000020467">
    <property type="component" value="Unassembled WGS sequence"/>
</dbReference>
<feature type="compositionally biased region" description="Low complexity" evidence="1">
    <location>
        <begin position="471"/>
        <end position="484"/>
    </location>
</feature>
<accession>A0A010RTT0</accession>
<name>A0A010RTT0_9PEZI</name>
<dbReference type="eggNOG" id="ENOG502SQG8">
    <property type="taxonomic scope" value="Eukaryota"/>
</dbReference>
<evidence type="ECO:0000313" key="2">
    <source>
        <dbReference type="EMBL" id="EXF83986.1"/>
    </source>
</evidence>
<evidence type="ECO:0000256" key="1">
    <source>
        <dbReference type="SAM" id="MobiDB-lite"/>
    </source>
</evidence>
<dbReference type="AlphaFoldDB" id="A0A010RTT0"/>
<feature type="region of interest" description="Disordered" evidence="1">
    <location>
        <begin position="70"/>
        <end position="119"/>
    </location>
</feature>
<organism evidence="2 3">
    <name type="scientific">Colletotrichum fioriniae PJ7</name>
    <dbReference type="NCBI Taxonomy" id="1445577"/>
    <lineage>
        <taxon>Eukaryota</taxon>
        <taxon>Fungi</taxon>
        <taxon>Dikarya</taxon>
        <taxon>Ascomycota</taxon>
        <taxon>Pezizomycotina</taxon>
        <taxon>Sordariomycetes</taxon>
        <taxon>Hypocreomycetidae</taxon>
        <taxon>Glomerellales</taxon>
        <taxon>Glomerellaceae</taxon>
        <taxon>Colletotrichum</taxon>
        <taxon>Colletotrichum acutatum species complex</taxon>
    </lineage>
</organism>
<dbReference type="OrthoDB" id="5315820at2759"/>
<reference evidence="2 3" key="1">
    <citation type="submission" date="2014-02" db="EMBL/GenBank/DDBJ databases">
        <title>The genome sequence of Colletotrichum fioriniae PJ7.</title>
        <authorList>
            <person name="Baroncelli R."/>
            <person name="Thon M.R."/>
        </authorList>
    </citation>
    <scope>NUCLEOTIDE SEQUENCE [LARGE SCALE GENOMIC DNA]</scope>
    <source>
        <strain evidence="2 3">PJ7</strain>
    </source>
</reference>
<feature type="non-terminal residue" evidence="2">
    <location>
        <position position="1"/>
    </location>
</feature>
<feature type="compositionally biased region" description="Basic and acidic residues" evidence="1">
    <location>
        <begin position="522"/>
        <end position="532"/>
    </location>
</feature>
<feature type="compositionally biased region" description="Low complexity" evidence="1">
    <location>
        <begin position="181"/>
        <end position="194"/>
    </location>
</feature>
<dbReference type="KEGG" id="cfj:CFIO01_13721"/>
<evidence type="ECO:0000313" key="3">
    <source>
        <dbReference type="Proteomes" id="UP000020467"/>
    </source>
</evidence>
<sequence>GTNLSASLSRLPDANVQHPVTWLSFLHPTWNSAHSGHTSSPFLSSHDNQKSTCELVPLRYPFDSVLDTTIPPPLSSSRGTKRPPAYPTTIPEKFTPSSSSLPEAPLPPTSIRLQPHLGPNIDTYNTVDGFRHRPHRPLFASSQIPTSILAAMAQAPRPTFINLPPPTSNPDTPSEMPGTPTSATTSLSALSTTAIKDGHRGHFPQGPAGVRGHAHHPSTTSLEAERADRISRLAGLERVSTLRAPPHQQNAGSSISPQTTPTSTGFPANYPPNTHLTPAYFDAHGQPTAVTKMSTVGTASATESYVGDDNETRTAPGEQDEDMFSMDTNYREADSVTSMGAEPERMDEDQTAGSTGGYDDRMSDDGSASLVGFGEGANSTVSGPIYQRRPIPGVAGQAGIWGLERSASGLSDGMPTQRARDVTMGGDTPTSAAAMQERRDARMMDGTTNDGAGVPSDEMYVDTTNKPPVPASQLPQQSSQANPATTPTARDTAERLLRERLDGGEARVGNTALGSPQGGGDKLGKFYFEERK</sequence>
<keyword evidence="3" id="KW-1185">Reference proteome</keyword>
<gene>
    <name evidence="2" type="ORF">CFIO01_13721</name>
</gene>
<dbReference type="HOGENOM" id="CLU_035845_1_1_1"/>
<feature type="region of interest" description="Disordered" evidence="1">
    <location>
        <begin position="407"/>
        <end position="532"/>
    </location>
</feature>
<dbReference type="EMBL" id="JARH01000215">
    <property type="protein sequence ID" value="EXF83986.1"/>
    <property type="molecule type" value="Genomic_DNA"/>
</dbReference>
<dbReference type="STRING" id="1445577.A0A010RTT0"/>
<feature type="compositionally biased region" description="Low complexity" evidence="1">
    <location>
        <begin position="253"/>
        <end position="264"/>
    </location>
</feature>
<feature type="compositionally biased region" description="Basic and acidic residues" evidence="1">
    <location>
        <begin position="491"/>
        <end position="505"/>
    </location>
</feature>